<dbReference type="KEGG" id="oho:Oweho_1505"/>
<keyword evidence="1" id="KW-0328">Glycosyltransferase</keyword>
<protein>
    <submittedName>
        <fullName evidence="3">ADP-heptose:LPS heptosyltransferase</fullName>
    </submittedName>
</protein>
<dbReference type="GO" id="GO:0008713">
    <property type="term" value="F:ADP-heptose-lipopolysaccharide heptosyltransferase activity"/>
    <property type="evidence" value="ECO:0007669"/>
    <property type="project" value="TreeGrafter"/>
</dbReference>
<dbReference type="OrthoDB" id="9768048at2"/>
<evidence type="ECO:0000256" key="1">
    <source>
        <dbReference type="ARBA" id="ARBA00022676"/>
    </source>
</evidence>
<keyword evidence="4" id="KW-1185">Reference proteome</keyword>
<organism evidence="3 4">
    <name type="scientific">Owenweeksia hongkongensis (strain DSM 17368 / CIP 108786 / JCM 12287 / NRRL B-23963 / UST20020801)</name>
    <dbReference type="NCBI Taxonomy" id="926562"/>
    <lineage>
        <taxon>Bacteria</taxon>
        <taxon>Pseudomonadati</taxon>
        <taxon>Bacteroidota</taxon>
        <taxon>Flavobacteriia</taxon>
        <taxon>Flavobacteriales</taxon>
        <taxon>Owenweeksiaceae</taxon>
        <taxon>Owenweeksia</taxon>
    </lineage>
</organism>
<dbReference type="PANTHER" id="PTHR30160">
    <property type="entry name" value="TETRAACYLDISACCHARIDE 4'-KINASE-RELATED"/>
    <property type="match status" value="1"/>
</dbReference>
<evidence type="ECO:0000256" key="2">
    <source>
        <dbReference type="ARBA" id="ARBA00022679"/>
    </source>
</evidence>
<evidence type="ECO:0000313" key="4">
    <source>
        <dbReference type="Proteomes" id="UP000005631"/>
    </source>
</evidence>
<dbReference type="GO" id="GO:0005829">
    <property type="term" value="C:cytosol"/>
    <property type="evidence" value="ECO:0007669"/>
    <property type="project" value="TreeGrafter"/>
</dbReference>
<name>G8R8R6_OWEHD</name>
<proteinExistence type="predicted"/>
<dbReference type="InterPro" id="IPR051199">
    <property type="entry name" value="LPS_LOS_Heptosyltrfase"/>
</dbReference>
<dbReference type="PATRIC" id="fig|926562.3.peg.1508"/>
<dbReference type="GO" id="GO:0009244">
    <property type="term" value="P:lipopolysaccharide core region biosynthetic process"/>
    <property type="evidence" value="ECO:0007669"/>
    <property type="project" value="TreeGrafter"/>
</dbReference>
<dbReference type="RefSeq" id="WP_014201852.1">
    <property type="nucleotide sequence ID" value="NC_016599.1"/>
</dbReference>
<evidence type="ECO:0000313" key="3">
    <source>
        <dbReference type="EMBL" id="AEV32496.1"/>
    </source>
</evidence>
<sequence>MHLVVLRFSAIGDVALTVPVIAQIKQTYPEVKITVVTRGFLKSLFSAVDVNFLEADLNGRHKGFKGIKKLHSDIKKLNPDKIIDLHGVLRTHILKRFFSLNRIPFFSINKGREGKKELTRKENKVWKQQKHSTTRYAEVFAEAGFPINWKTESIPHLKYTNPKAEEVWAEIKTESTATIGIAPLTTFKGKTWPWEKVEELVQQLCEQQIQVVLFGGKGDKEILDKLTLNQTLVSNLAGKLPFDAEIALMKKLDAMVSMDSSNMHLATLAGTPVVSIWGATHTLAGFGPLGKNDHLIAEIPKEELDCRPCSVFGNKPCFRGDYACLNYLSSQSVLEKVILATKQKL</sequence>
<dbReference type="STRING" id="926562.Oweho_1505"/>
<dbReference type="eggNOG" id="COG0859">
    <property type="taxonomic scope" value="Bacteria"/>
</dbReference>
<dbReference type="InterPro" id="IPR002201">
    <property type="entry name" value="Glyco_trans_9"/>
</dbReference>
<dbReference type="CDD" id="cd03789">
    <property type="entry name" value="GT9_LPS_heptosyltransferase"/>
    <property type="match status" value="1"/>
</dbReference>
<reference evidence="3 4" key="1">
    <citation type="journal article" date="2012" name="Stand. Genomic Sci.">
        <title>Genome sequence of the orange-pigmented seawater bacterium Owenweeksia hongkongensis type strain (UST20020801(T)).</title>
        <authorList>
            <person name="Riedel T."/>
            <person name="Held B."/>
            <person name="Nolan M."/>
            <person name="Lucas S."/>
            <person name="Lapidus A."/>
            <person name="Tice H."/>
            <person name="Del Rio T.G."/>
            <person name="Cheng J.F."/>
            <person name="Han C."/>
            <person name="Tapia R."/>
            <person name="Goodwin L.A."/>
            <person name="Pitluck S."/>
            <person name="Liolios K."/>
            <person name="Mavromatis K."/>
            <person name="Pagani I."/>
            <person name="Ivanova N."/>
            <person name="Mikhailova N."/>
            <person name="Pati A."/>
            <person name="Chen A."/>
            <person name="Palaniappan K."/>
            <person name="Rohde M."/>
            <person name="Tindall B.J."/>
            <person name="Detter J.C."/>
            <person name="Goker M."/>
            <person name="Woyke T."/>
            <person name="Bristow J."/>
            <person name="Eisen J.A."/>
            <person name="Markowitz V."/>
            <person name="Hugenholtz P."/>
            <person name="Klenk H.P."/>
            <person name="Kyrpides N.C."/>
        </authorList>
    </citation>
    <scope>NUCLEOTIDE SEQUENCE</scope>
    <source>
        <strain evidence="4">DSM 17368 / JCM 12287 / NRRL B-23963</strain>
    </source>
</reference>
<dbReference type="Gene3D" id="3.40.50.2000">
    <property type="entry name" value="Glycogen Phosphorylase B"/>
    <property type="match status" value="2"/>
</dbReference>
<dbReference type="PANTHER" id="PTHR30160:SF22">
    <property type="entry name" value="LIPOPOLYSACCHARIDE CORE BIOSYNTHESIS PROTEIN"/>
    <property type="match status" value="1"/>
</dbReference>
<keyword evidence="2 3" id="KW-0808">Transferase</keyword>
<dbReference type="Pfam" id="PF01075">
    <property type="entry name" value="Glyco_transf_9"/>
    <property type="match status" value="1"/>
</dbReference>
<dbReference type="EMBL" id="CP003156">
    <property type="protein sequence ID" value="AEV32496.1"/>
    <property type="molecule type" value="Genomic_DNA"/>
</dbReference>
<dbReference type="SUPFAM" id="SSF53756">
    <property type="entry name" value="UDP-Glycosyltransferase/glycogen phosphorylase"/>
    <property type="match status" value="1"/>
</dbReference>
<accession>G8R8R6</accession>
<dbReference type="AlphaFoldDB" id="G8R8R6"/>
<dbReference type="Proteomes" id="UP000005631">
    <property type="component" value="Chromosome"/>
</dbReference>
<dbReference type="HOGENOM" id="CLU_038371_3_0_10"/>
<gene>
    <name evidence="3" type="ordered locus">Oweho_1505</name>
</gene>